<dbReference type="EMBL" id="JAEUGD010000068">
    <property type="protein sequence ID" value="MBL6449990.1"/>
    <property type="molecule type" value="Genomic_DNA"/>
</dbReference>
<dbReference type="PROSITE" id="PS51257">
    <property type="entry name" value="PROKAR_LIPOPROTEIN"/>
    <property type="match status" value="1"/>
</dbReference>
<dbReference type="PANTHER" id="PTHR42754">
    <property type="entry name" value="ENDOGLUCANASE"/>
    <property type="match status" value="1"/>
</dbReference>
<dbReference type="Proteomes" id="UP000614216">
    <property type="component" value="Unassembled WGS sequence"/>
</dbReference>
<gene>
    <name evidence="1" type="ORF">JMN32_26995</name>
</gene>
<proteinExistence type="predicted"/>
<dbReference type="PANTHER" id="PTHR42754:SF1">
    <property type="entry name" value="LIPOPROTEIN"/>
    <property type="match status" value="1"/>
</dbReference>
<protein>
    <submittedName>
        <fullName evidence="1">Uncharacterized protein</fullName>
    </submittedName>
</protein>
<comment type="caution">
    <text evidence="1">The sequence shown here is derived from an EMBL/GenBank/DDBJ whole genome shotgun (WGS) entry which is preliminary data.</text>
</comment>
<organism evidence="1 2">
    <name type="scientific">Fulvivirga marina</name>
    <dbReference type="NCBI Taxonomy" id="2494733"/>
    <lineage>
        <taxon>Bacteria</taxon>
        <taxon>Pseudomonadati</taxon>
        <taxon>Bacteroidota</taxon>
        <taxon>Cytophagia</taxon>
        <taxon>Cytophagales</taxon>
        <taxon>Fulvivirgaceae</taxon>
        <taxon>Fulvivirga</taxon>
    </lineage>
</organism>
<dbReference type="AlphaFoldDB" id="A0A937KH00"/>
<evidence type="ECO:0000313" key="1">
    <source>
        <dbReference type="EMBL" id="MBL6449990.1"/>
    </source>
</evidence>
<keyword evidence="2" id="KW-1185">Reference proteome</keyword>
<sequence length="407" mass="43284">MKVLVLLIFLSLLIGCDTESSIDPRYENYFVKYYGEEGNQEGVDVQLVSDGFIILGNSTSADGNQDIVLIKADHLGNQQWINSFGGERNEEAVAMEVDASGNLIIAATVNMTSTDRDVMILKIAPDGVQIDSAVFGSVGKDDVANDILVTQDGDYILTGYTTNVDTSKPGYLESTDLQDIYSVRTTPDLVQVDPAAWRRVYGFPGIDRGVGLMQKTDGSFLFFGTTNKPPTTNSQQAGFNMFLFPAAADGIAVSTAELQLFGTLSDETASKIIQTGEGGFIMLGTSTSAGLNQLYMARVRNNNDFVSAGVVAVNGNVEGTSIAEASSGGFLILGEVLENNNANIALSRVASNGSIGWQKTFGGVDNDGPGTIIELENGEILFVGTVTLESQTKICLIKVTNSGELKP</sequence>
<reference evidence="1" key="1">
    <citation type="submission" date="2021-01" db="EMBL/GenBank/DDBJ databases">
        <title>Fulvivirga kasyanovii gen. nov., sp nov., a novel member of the phylum Bacteroidetes isolated from seawater in a mussel farm.</title>
        <authorList>
            <person name="Zhao L.-H."/>
            <person name="Wang Z.-J."/>
        </authorList>
    </citation>
    <scope>NUCLEOTIDE SEQUENCE</scope>
    <source>
        <strain evidence="1">29W222</strain>
    </source>
</reference>
<evidence type="ECO:0000313" key="2">
    <source>
        <dbReference type="Proteomes" id="UP000614216"/>
    </source>
</evidence>
<dbReference type="RefSeq" id="WP_202859534.1">
    <property type="nucleotide sequence ID" value="NZ_JAEUGD010000068.1"/>
</dbReference>
<name>A0A937KH00_9BACT</name>
<accession>A0A937KH00</accession>